<feature type="domain" description="Response regulatory" evidence="5">
    <location>
        <begin position="9"/>
        <end position="126"/>
    </location>
</feature>
<dbReference type="InterPro" id="IPR000792">
    <property type="entry name" value="Tscrpt_reg_LuxR_C"/>
</dbReference>
<keyword evidence="1 3" id="KW-0597">Phosphoprotein</keyword>
<sequence length="220" mass="25092">MTNQDSPIQVALADDHILLRDALASLINTFDNCRVTFTASNGQETLEKIKNGQIPQVLILDLNMPLLDGYDTSMWLHKHYPGIHVLMLTMYDTDLTLIRLLQAGVKGFLKKDIHPEELKFAIRSVMESGYYYSHHVTGKLVNLFRNTLEDLAQKKNLLNEQELQFLKLSCSELTYKEIAGKMQLSPRAVDALRDQLFNRLDVKSRVGLAMYAIRHGLVSF</sequence>
<dbReference type="Pfam" id="PF00196">
    <property type="entry name" value="GerE"/>
    <property type="match status" value="1"/>
</dbReference>
<evidence type="ECO:0000256" key="3">
    <source>
        <dbReference type="PROSITE-ProRule" id="PRU00169"/>
    </source>
</evidence>
<dbReference type="GO" id="GO:0000160">
    <property type="term" value="P:phosphorelay signal transduction system"/>
    <property type="evidence" value="ECO:0007669"/>
    <property type="project" value="InterPro"/>
</dbReference>
<dbReference type="SMART" id="SM00448">
    <property type="entry name" value="REC"/>
    <property type="match status" value="1"/>
</dbReference>
<dbReference type="InterPro" id="IPR011006">
    <property type="entry name" value="CheY-like_superfamily"/>
</dbReference>
<dbReference type="SMART" id="SM00421">
    <property type="entry name" value="HTH_LUXR"/>
    <property type="match status" value="1"/>
</dbReference>
<evidence type="ECO:0000256" key="2">
    <source>
        <dbReference type="ARBA" id="ARBA00023125"/>
    </source>
</evidence>
<dbReference type="PANTHER" id="PTHR43214">
    <property type="entry name" value="TWO-COMPONENT RESPONSE REGULATOR"/>
    <property type="match status" value="1"/>
</dbReference>
<dbReference type="PROSITE" id="PS50110">
    <property type="entry name" value="RESPONSE_REGULATORY"/>
    <property type="match status" value="1"/>
</dbReference>
<protein>
    <recommendedName>
        <fullName evidence="8">DNA-binding response regulator</fullName>
    </recommendedName>
</protein>
<dbReference type="EMBL" id="LVYD01000052">
    <property type="protein sequence ID" value="OQP62117.1"/>
    <property type="molecule type" value="Genomic_DNA"/>
</dbReference>
<evidence type="ECO:0000313" key="6">
    <source>
        <dbReference type="EMBL" id="OQP62117.1"/>
    </source>
</evidence>
<dbReference type="CDD" id="cd06170">
    <property type="entry name" value="LuxR_C_like"/>
    <property type="match status" value="1"/>
</dbReference>
<dbReference type="AlphaFoldDB" id="A0A1V9FUW8"/>
<dbReference type="Pfam" id="PF00072">
    <property type="entry name" value="Response_reg"/>
    <property type="match status" value="1"/>
</dbReference>
<evidence type="ECO:0000259" key="5">
    <source>
        <dbReference type="PROSITE" id="PS50110"/>
    </source>
</evidence>
<keyword evidence="2" id="KW-0238">DNA-binding</keyword>
<dbReference type="OrthoDB" id="9797341at2"/>
<keyword evidence="7" id="KW-1185">Reference proteome</keyword>
<feature type="modified residue" description="4-aspartylphosphate" evidence="3">
    <location>
        <position position="61"/>
    </location>
</feature>
<dbReference type="SUPFAM" id="SSF52172">
    <property type="entry name" value="CheY-like"/>
    <property type="match status" value="1"/>
</dbReference>
<accession>A0A1V9FUW8</accession>
<dbReference type="SUPFAM" id="SSF46894">
    <property type="entry name" value="C-terminal effector domain of the bipartite response regulators"/>
    <property type="match status" value="1"/>
</dbReference>
<evidence type="ECO:0000259" key="4">
    <source>
        <dbReference type="PROSITE" id="PS50043"/>
    </source>
</evidence>
<dbReference type="PROSITE" id="PS50043">
    <property type="entry name" value="HTH_LUXR_2"/>
    <property type="match status" value="1"/>
</dbReference>
<comment type="caution">
    <text evidence="6">The sequence shown here is derived from an EMBL/GenBank/DDBJ whole genome shotgun (WGS) entry which is preliminary data.</text>
</comment>
<dbReference type="InterPro" id="IPR058245">
    <property type="entry name" value="NreC/VraR/RcsB-like_REC"/>
</dbReference>
<evidence type="ECO:0008006" key="8">
    <source>
        <dbReference type="Google" id="ProtNLM"/>
    </source>
</evidence>
<dbReference type="InterPro" id="IPR039420">
    <property type="entry name" value="WalR-like"/>
</dbReference>
<dbReference type="GO" id="GO:0003677">
    <property type="term" value="F:DNA binding"/>
    <property type="evidence" value="ECO:0007669"/>
    <property type="project" value="UniProtKB-KW"/>
</dbReference>
<dbReference type="RefSeq" id="WP_081149758.1">
    <property type="nucleotide sequence ID" value="NZ_LVYD01000052.1"/>
</dbReference>
<dbReference type="STRING" id="1703345.A3860_29650"/>
<dbReference type="GO" id="GO:0006355">
    <property type="term" value="P:regulation of DNA-templated transcription"/>
    <property type="evidence" value="ECO:0007669"/>
    <property type="project" value="InterPro"/>
</dbReference>
<dbReference type="InterPro" id="IPR016032">
    <property type="entry name" value="Sig_transdc_resp-reg_C-effctor"/>
</dbReference>
<feature type="domain" description="HTH luxR-type" evidence="4">
    <location>
        <begin position="151"/>
        <end position="216"/>
    </location>
</feature>
<dbReference type="CDD" id="cd17535">
    <property type="entry name" value="REC_NarL-like"/>
    <property type="match status" value="1"/>
</dbReference>
<dbReference type="Proteomes" id="UP000192796">
    <property type="component" value="Unassembled WGS sequence"/>
</dbReference>
<evidence type="ECO:0000313" key="7">
    <source>
        <dbReference type="Proteomes" id="UP000192796"/>
    </source>
</evidence>
<dbReference type="Gene3D" id="3.40.50.2300">
    <property type="match status" value="1"/>
</dbReference>
<gene>
    <name evidence="6" type="ORF">A3860_29650</name>
</gene>
<proteinExistence type="predicted"/>
<reference evidence="6 7" key="1">
    <citation type="submission" date="2016-03" db="EMBL/GenBank/DDBJ databases">
        <title>Niastella vici sp. nov., isolated from farmland soil.</title>
        <authorList>
            <person name="Chen L."/>
            <person name="Wang D."/>
            <person name="Yang S."/>
            <person name="Wang G."/>
        </authorList>
    </citation>
    <scope>NUCLEOTIDE SEQUENCE [LARGE SCALE GENOMIC DNA]</scope>
    <source>
        <strain evidence="6 7">DJ57</strain>
    </source>
</reference>
<dbReference type="InterPro" id="IPR001789">
    <property type="entry name" value="Sig_transdc_resp-reg_receiver"/>
</dbReference>
<organism evidence="6 7">
    <name type="scientific">Niastella vici</name>
    <dbReference type="NCBI Taxonomy" id="1703345"/>
    <lineage>
        <taxon>Bacteria</taxon>
        <taxon>Pseudomonadati</taxon>
        <taxon>Bacteroidota</taxon>
        <taxon>Chitinophagia</taxon>
        <taxon>Chitinophagales</taxon>
        <taxon>Chitinophagaceae</taxon>
        <taxon>Niastella</taxon>
    </lineage>
</organism>
<evidence type="ECO:0000256" key="1">
    <source>
        <dbReference type="ARBA" id="ARBA00022553"/>
    </source>
</evidence>
<name>A0A1V9FUW8_9BACT</name>